<comment type="caution">
    <text evidence="1">The sequence shown here is derived from an EMBL/GenBank/DDBJ whole genome shotgun (WGS) entry which is preliminary data.</text>
</comment>
<reference evidence="1" key="1">
    <citation type="submission" date="2024-01" db="EMBL/GenBank/DDBJ databases">
        <title>Bank of Algae and Cyanobacteria of the Azores (BACA) strain genomes.</title>
        <authorList>
            <person name="Luz R."/>
            <person name="Cordeiro R."/>
            <person name="Fonseca A."/>
            <person name="Goncalves V."/>
        </authorList>
    </citation>
    <scope>NUCLEOTIDE SEQUENCE</scope>
    <source>
        <strain evidence="1">BACA0141</strain>
    </source>
</reference>
<name>A0AAW9PWR1_9CYAN</name>
<accession>A0AAW9PWR1</accession>
<proteinExistence type="predicted"/>
<sequence length="58" mass="6570">MSFYLLDTDIAGTQVNVRYQCSQSHPDGIYATGLRVFEEGTLNNPFWVPNFTDIQLAD</sequence>
<dbReference type="Proteomes" id="UP001333818">
    <property type="component" value="Unassembled WGS sequence"/>
</dbReference>
<organism evidence="1 2">
    <name type="scientific">Tumidithrix elongata BACA0141</name>
    <dbReference type="NCBI Taxonomy" id="2716417"/>
    <lineage>
        <taxon>Bacteria</taxon>
        <taxon>Bacillati</taxon>
        <taxon>Cyanobacteriota</taxon>
        <taxon>Cyanophyceae</taxon>
        <taxon>Pseudanabaenales</taxon>
        <taxon>Pseudanabaenaceae</taxon>
        <taxon>Tumidithrix</taxon>
        <taxon>Tumidithrix elongata</taxon>
    </lineage>
</organism>
<dbReference type="AlphaFoldDB" id="A0AAW9PWR1"/>
<gene>
    <name evidence="1" type="ORF">V2H45_05875</name>
</gene>
<dbReference type="EMBL" id="JAZBJZ010000015">
    <property type="protein sequence ID" value="MEE3716269.1"/>
    <property type="molecule type" value="Genomic_DNA"/>
</dbReference>
<keyword evidence="2" id="KW-1185">Reference proteome</keyword>
<protein>
    <submittedName>
        <fullName evidence="1">Uncharacterized protein</fullName>
    </submittedName>
</protein>
<evidence type="ECO:0000313" key="2">
    <source>
        <dbReference type="Proteomes" id="UP001333818"/>
    </source>
</evidence>
<evidence type="ECO:0000313" key="1">
    <source>
        <dbReference type="EMBL" id="MEE3716269.1"/>
    </source>
</evidence>